<dbReference type="AlphaFoldDB" id="A0A2X2X4B0"/>
<protein>
    <submittedName>
        <fullName evidence="1">Uncharacterized protein</fullName>
    </submittedName>
</protein>
<evidence type="ECO:0000313" key="2">
    <source>
        <dbReference type="Proteomes" id="UP000251584"/>
    </source>
</evidence>
<organism evidence="1 2">
    <name type="scientific">Citrobacter koseri</name>
    <name type="common">Citrobacter diversus</name>
    <dbReference type="NCBI Taxonomy" id="545"/>
    <lineage>
        <taxon>Bacteria</taxon>
        <taxon>Pseudomonadati</taxon>
        <taxon>Pseudomonadota</taxon>
        <taxon>Gammaproteobacteria</taxon>
        <taxon>Enterobacterales</taxon>
        <taxon>Enterobacteriaceae</taxon>
        <taxon>Citrobacter</taxon>
    </lineage>
</organism>
<evidence type="ECO:0000313" key="1">
    <source>
        <dbReference type="EMBL" id="SQB20719.1"/>
    </source>
</evidence>
<name>A0A2X2X4B0_CITKO</name>
<proteinExistence type="predicted"/>
<gene>
    <name evidence="1" type="ORF">NCTC10786_00199</name>
</gene>
<accession>A0A2X2X4B0</accession>
<dbReference type="Proteomes" id="UP000251584">
    <property type="component" value="Unassembled WGS sequence"/>
</dbReference>
<reference evidence="1 2" key="1">
    <citation type="submission" date="2018-06" db="EMBL/GenBank/DDBJ databases">
        <authorList>
            <consortium name="Pathogen Informatics"/>
            <person name="Doyle S."/>
        </authorList>
    </citation>
    <scope>NUCLEOTIDE SEQUENCE [LARGE SCALE GENOMIC DNA]</scope>
    <source>
        <strain evidence="1 2">NCTC10786</strain>
    </source>
</reference>
<dbReference type="EMBL" id="UAVY01000001">
    <property type="protein sequence ID" value="SQB20719.1"/>
    <property type="molecule type" value="Genomic_DNA"/>
</dbReference>
<sequence length="48" mass="5691">MLSIYGKKIRPHHEMERIISLTSGYKEKNLKKMAENHHPVTRNIFILS</sequence>